<name>A0A1Z3HU19_9CYAN</name>
<sequence length="141" mass="15567">MIDTVRVALATATLLTTSSLIAPVQANPDCRANCRSDQIQVTPGDPVAIEVINQTSVPVQVEQVPMIAPARLSPGETLWLDFGWGTKPNISIVFWSETEQPLKAYLFRPEDTSLRIQIRPFAYGPSDRSVDILDDGRVLIY</sequence>
<dbReference type="EMBL" id="CP021983">
    <property type="protein sequence ID" value="ASC73810.1"/>
    <property type="molecule type" value="Genomic_DNA"/>
</dbReference>
<dbReference type="Proteomes" id="UP000191901">
    <property type="component" value="Chromosome"/>
</dbReference>
<keyword evidence="2" id="KW-1185">Reference proteome</keyword>
<dbReference type="OrthoDB" id="463439at2"/>
<accession>A0A1Z3HU19</accession>
<dbReference type="RefSeq" id="WP_080813774.1">
    <property type="nucleotide sequence ID" value="NZ_CP021983.2"/>
</dbReference>
<gene>
    <name evidence="1" type="ORF">XM38_047830</name>
</gene>
<organism evidence="1 2">
    <name type="scientific">Halomicronema hongdechloris C2206</name>
    <dbReference type="NCBI Taxonomy" id="1641165"/>
    <lineage>
        <taxon>Bacteria</taxon>
        <taxon>Bacillati</taxon>
        <taxon>Cyanobacteriota</taxon>
        <taxon>Cyanophyceae</taxon>
        <taxon>Nodosilineales</taxon>
        <taxon>Nodosilineaceae</taxon>
        <taxon>Halomicronema</taxon>
    </lineage>
</organism>
<proteinExistence type="predicted"/>
<protein>
    <submittedName>
        <fullName evidence="1">Uncharacterized protein</fullName>
    </submittedName>
</protein>
<evidence type="ECO:0000313" key="2">
    <source>
        <dbReference type="Proteomes" id="UP000191901"/>
    </source>
</evidence>
<dbReference type="KEGG" id="hhg:XM38_047830"/>
<dbReference type="STRING" id="1641165.XM38_25380"/>
<evidence type="ECO:0000313" key="1">
    <source>
        <dbReference type="EMBL" id="ASC73810.1"/>
    </source>
</evidence>
<dbReference type="AlphaFoldDB" id="A0A1Z3HU19"/>
<reference evidence="1 2" key="1">
    <citation type="journal article" date="2016" name="Biochim. Biophys. Acta">
        <title>Characterization of red-shifted phycobilisomes isolated from the chlorophyll f-containing cyanobacterium Halomicronema hongdechloris.</title>
        <authorList>
            <person name="Li Y."/>
            <person name="Lin Y."/>
            <person name="Garvey C.J."/>
            <person name="Birch D."/>
            <person name="Corkery R.W."/>
            <person name="Loughlin P.C."/>
            <person name="Scheer H."/>
            <person name="Willows R.D."/>
            <person name="Chen M."/>
        </authorList>
    </citation>
    <scope>NUCLEOTIDE SEQUENCE [LARGE SCALE GENOMIC DNA]</scope>
    <source>
        <strain evidence="1 2">C2206</strain>
    </source>
</reference>